<dbReference type="InterPro" id="IPR012336">
    <property type="entry name" value="Thioredoxin-like_fold"/>
</dbReference>
<proteinExistence type="predicted"/>
<accession>A0A1F8F2P6</accession>
<gene>
    <name evidence="2" type="ORF">A3B86_01495</name>
</gene>
<protein>
    <recommendedName>
        <fullName evidence="1">Thioredoxin-like fold domain-containing protein</fullName>
    </recommendedName>
</protein>
<dbReference type="InterPro" id="IPR036249">
    <property type="entry name" value="Thioredoxin-like_sf"/>
</dbReference>
<comment type="caution">
    <text evidence="2">The sequence shown here is derived from an EMBL/GenBank/DDBJ whole genome shotgun (WGS) entry which is preliminary data.</text>
</comment>
<sequence>MAKSIELLELTSPGCTHCAAFKKFWHEIEKDWPNVNFKEISLATPEGQELVQKYQIFASPGIILNGELFSTGGVNKKEFVEKLKQLSNE</sequence>
<dbReference type="Gene3D" id="3.40.30.10">
    <property type="entry name" value="Glutaredoxin"/>
    <property type="match status" value="1"/>
</dbReference>
<dbReference type="InterPro" id="IPR017937">
    <property type="entry name" value="Thioredoxin_CS"/>
</dbReference>
<dbReference type="PROSITE" id="PS00194">
    <property type="entry name" value="THIOREDOXIN_1"/>
    <property type="match status" value="1"/>
</dbReference>
<evidence type="ECO:0000259" key="1">
    <source>
        <dbReference type="Pfam" id="PF13192"/>
    </source>
</evidence>
<dbReference type="AlphaFoldDB" id="A0A1F8F2P6"/>
<name>A0A1F8F2P6_9BACT</name>
<evidence type="ECO:0000313" key="2">
    <source>
        <dbReference type="EMBL" id="OGN07404.1"/>
    </source>
</evidence>
<reference evidence="2 3" key="1">
    <citation type="journal article" date="2016" name="Nat. Commun.">
        <title>Thousands of microbial genomes shed light on interconnected biogeochemical processes in an aquifer system.</title>
        <authorList>
            <person name="Anantharaman K."/>
            <person name="Brown C.T."/>
            <person name="Hug L.A."/>
            <person name="Sharon I."/>
            <person name="Castelle C.J."/>
            <person name="Probst A.J."/>
            <person name="Thomas B.C."/>
            <person name="Singh A."/>
            <person name="Wilkins M.J."/>
            <person name="Karaoz U."/>
            <person name="Brodie E.L."/>
            <person name="Williams K.H."/>
            <person name="Hubbard S.S."/>
            <person name="Banfield J.F."/>
        </authorList>
    </citation>
    <scope>NUCLEOTIDE SEQUENCE [LARGE SCALE GENOMIC DNA]</scope>
</reference>
<evidence type="ECO:0000313" key="3">
    <source>
        <dbReference type="Proteomes" id="UP000176834"/>
    </source>
</evidence>
<dbReference type="Proteomes" id="UP000176834">
    <property type="component" value="Unassembled WGS sequence"/>
</dbReference>
<feature type="domain" description="Thioredoxin-like fold" evidence="1">
    <location>
        <begin position="10"/>
        <end position="83"/>
    </location>
</feature>
<dbReference type="SUPFAM" id="SSF52833">
    <property type="entry name" value="Thioredoxin-like"/>
    <property type="match status" value="1"/>
</dbReference>
<dbReference type="Pfam" id="PF13192">
    <property type="entry name" value="Thioredoxin_3"/>
    <property type="match status" value="1"/>
</dbReference>
<organism evidence="2 3">
    <name type="scientific">Candidatus Yanofskybacteria bacterium RIFCSPHIGHO2_02_FULL_38_22b</name>
    <dbReference type="NCBI Taxonomy" id="1802673"/>
    <lineage>
        <taxon>Bacteria</taxon>
        <taxon>Candidatus Yanofskyibacteriota</taxon>
    </lineage>
</organism>
<dbReference type="EMBL" id="MGJN01000007">
    <property type="protein sequence ID" value="OGN07404.1"/>
    <property type="molecule type" value="Genomic_DNA"/>
</dbReference>